<gene>
    <name evidence="5" type="ORF">Aglo03_48140</name>
</gene>
<organism evidence="5 6">
    <name type="scientific">Actinokineospora globicatena</name>
    <dbReference type="NCBI Taxonomy" id="103729"/>
    <lineage>
        <taxon>Bacteria</taxon>
        <taxon>Bacillati</taxon>
        <taxon>Actinomycetota</taxon>
        <taxon>Actinomycetes</taxon>
        <taxon>Pseudonocardiales</taxon>
        <taxon>Pseudonocardiaceae</taxon>
        <taxon>Actinokineospora</taxon>
    </lineage>
</organism>
<dbReference type="EMBL" id="BSSD01000007">
    <property type="protein sequence ID" value="GLW93998.1"/>
    <property type="molecule type" value="Genomic_DNA"/>
</dbReference>
<evidence type="ECO:0000259" key="4">
    <source>
        <dbReference type="PROSITE" id="PS51000"/>
    </source>
</evidence>
<evidence type="ECO:0000313" key="5">
    <source>
        <dbReference type="EMBL" id="GLW93998.1"/>
    </source>
</evidence>
<keyword evidence="6" id="KW-1185">Reference proteome</keyword>
<name>A0A9W6QP61_9PSEU</name>
<dbReference type="InterPro" id="IPR057727">
    <property type="entry name" value="WCX_dom"/>
</dbReference>
<dbReference type="PROSITE" id="PS00894">
    <property type="entry name" value="HTH_DEOR_1"/>
    <property type="match status" value="1"/>
</dbReference>
<dbReference type="PROSITE" id="PS52050">
    <property type="entry name" value="WYL"/>
    <property type="match status" value="1"/>
</dbReference>
<dbReference type="Gene3D" id="1.10.10.10">
    <property type="entry name" value="Winged helix-like DNA-binding domain superfamily/Winged helix DNA-binding domain"/>
    <property type="match status" value="1"/>
</dbReference>
<dbReference type="InterPro" id="IPR051534">
    <property type="entry name" value="CBASS_pafABC_assoc_protein"/>
</dbReference>
<keyword evidence="3" id="KW-0804">Transcription</keyword>
<comment type="caution">
    <text evidence="5">The sequence shown here is derived from an EMBL/GenBank/DDBJ whole genome shotgun (WGS) entry which is preliminary data.</text>
</comment>
<feature type="domain" description="HTH deoR-type" evidence="4">
    <location>
        <begin position="2"/>
        <end position="57"/>
    </location>
</feature>
<evidence type="ECO:0000256" key="1">
    <source>
        <dbReference type="ARBA" id="ARBA00023015"/>
    </source>
</evidence>
<accession>A0A9W6QP61</accession>
<evidence type="ECO:0000256" key="2">
    <source>
        <dbReference type="ARBA" id="ARBA00023125"/>
    </source>
</evidence>
<keyword evidence="1" id="KW-0805">Transcription regulation</keyword>
<dbReference type="Proteomes" id="UP001165042">
    <property type="component" value="Unassembled WGS sequence"/>
</dbReference>
<dbReference type="InterPro" id="IPR028349">
    <property type="entry name" value="PafC-like"/>
</dbReference>
<dbReference type="Pfam" id="PF08279">
    <property type="entry name" value="HTH_11"/>
    <property type="match status" value="1"/>
</dbReference>
<dbReference type="SUPFAM" id="SSF46785">
    <property type="entry name" value="Winged helix' DNA-binding domain"/>
    <property type="match status" value="1"/>
</dbReference>
<dbReference type="InterPro" id="IPR013196">
    <property type="entry name" value="HTH_11"/>
</dbReference>
<dbReference type="Pfam" id="PF25583">
    <property type="entry name" value="WCX"/>
    <property type="match status" value="1"/>
</dbReference>
<reference evidence="5" key="1">
    <citation type="submission" date="2023-02" db="EMBL/GenBank/DDBJ databases">
        <title>Actinokineospora globicatena NBRC 15670.</title>
        <authorList>
            <person name="Ichikawa N."/>
            <person name="Sato H."/>
            <person name="Tonouchi N."/>
        </authorList>
    </citation>
    <scope>NUCLEOTIDE SEQUENCE</scope>
    <source>
        <strain evidence="5">NBRC 15670</strain>
    </source>
</reference>
<sequence length="310" mass="34405">MAEPRLLSLLGLLQARLDWTGPELARRLAVSPRTVRRDVERLRDLGYPVNAVGGVGGGYRLGVGARLPPLLLDDDEAVAVAVGLRTAAAVTGIEEISARALAKLDHVLPARLRHQVNTIAAAMVTTPTPGSTVDTATLATIAAAVRDHHRLRFDYQGAQRDVEPYRLVHSGRRWYLFAWDTGRGDWRTFRVDRLAPRTPTGPRFPPRDLPDEDMGRYFVRTTTTTRYRHQARLTMHGPANEVADEVPPTIGLVEPIDDRTCTLHIGSDSLDQLAVWVAAFGFEFEVHEPEELRVHIQNLTARLSRSVGQD</sequence>
<dbReference type="PANTHER" id="PTHR34580:SF3">
    <property type="entry name" value="PROTEIN PAFB"/>
    <property type="match status" value="1"/>
</dbReference>
<dbReference type="PANTHER" id="PTHR34580">
    <property type="match status" value="1"/>
</dbReference>
<proteinExistence type="predicted"/>
<dbReference type="GO" id="GO:0003677">
    <property type="term" value="F:DNA binding"/>
    <property type="evidence" value="ECO:0007669"/>
    <property type="project" value="UniProtKB-KW"/>
</dbReference>
<dbReference type="InterPro" id="IPR036390">
    <property type="entry name" value="WH_DNA-bd_sf"/>
</dbReference>
<dbReference type="InterPro" id="IPR036388">
    <property type="entry name" value="WH-like_DNA-bd_sf"/>
</dbReference>
<evidence type="ECO:0000313" key="6">
    <source>
        <dbReference type="Proteomes" id="UP001165042"/>
    </source>
</evidence>
<dbReference type="GO" id="GO:0003700">
    <property type="term" value="F:DNA-binding transcription factor activity"/>
    <property type="evidence" value="ECO:0007669"/>
    <property type="project" value="InterPro"/>
</dbReference>
<keyword evidence="2 5" id="KW-0238">DNA-binding</keyword>
<protein>
    <submittedName>
        <fullName evidence="5">DNA-binding transcriptional regulator</fullName>
    </submittedName>
</protein>
<dbReference type="RefSeq" id="WP_285612198.1">
    <property type="nucleotide sequence ID" value="NZ_BSSD01000007.1"/>
</dbReference>
<dbReference type="AlphaFoldDB" id="A0A9W6QP61"/>
<dbReference type="InterPro" id="IPR018356">
    <property type="entry name" value="Tscrpt_reg_HTH_DeoR_CS"/>
</dbReference>
<dbReference type="PIRSF" id="PIRSF016838">
    <property type="entry name" value="PafC"/>
    <property type="match status" value="1"/>
</dbReference>
<dbReference type="InterPro" id="IPR026881">
    <property type="entry name" value="WYL_dom"/>
</dbReference>
<dbReference type="InterPro" id="IPR001034">
    <property type="entry name" value="DeoR_HTH"/>
</dbReference>
<dbReference type="PROSITE" id="PS51000">
    <property type="entry name" value="HTH_DEOR_2"/>
    <property type="match status" value="1"/>
</dbReference>
<evidence type="ECO:0000256" key="3">
    <source>
        <dbReference type="ARBA" id="ARBA00023163"/>
    </source>
</evidence>
<dbReference type="Pfam" id="PF13280">
    <property type="entry name" value="WYL"/>
    <property type="match status" value="1"/>
</dbReference>